<dbReference type="EMBL" id="FN655862">
    <property type="protein sequence ID" value="CBY40301.1"/>
    <property type="molecule type" value="Genomic_DNA"/>
</dbReference>
<dbReference type="AlphaFoldDB" id="E4XWC2"/>
<evidence type="ECO:0000313" key="4">
    <source>
        <dbReference type="EMBL" id="CBY40301.1"/>
    </source>
</evidence>
<keyword evidence="1" id="KW-1133">Transmembrane helix</keyword>
<keyword evidence="1" id="KW-0812">Transmembrane</keyword>
<dbReference type="Proteomes" id="UP000001307">
    <property type="component" value="Unassembled WGS sequence"/>
</dbReference>
<evidence type="ECO:0000313" key="3">
    <source>
        <dbReference type="EMBL" id="CBY13977.1"/>
    </source>
</evidence>
<dbReference type="PROSITE" id="PS00022">
    <property type="entry name" value="EGF_1"/>
    <property type="match status" value="1"/>
</dbReference>
<dbReference type="Proteomes" id="UP000011014">
    <property type="component" value="Unassembled WGS sequence"/>
</dbReference>
<evidence type="ECO:0000256" key="1">
    <source>
        <dbReference type="SAM" id="Phobius"/>
    </source>
</evidence>
<evidence type="ECO:0000313" key="5">
    <source>
        <dbReference type="Proteomes" id="UP000001307"/>
    </source>
</evidence>
<dbReference type="InterPro" id="IPR000742">
    <property type="entry name" value="EGF"/>
</dbReference>
<feature type="transmembrane region" description="Helical" evidence="1">
    <location>
        <begin position="131"/>
        <end position="154"/>
    </location>
</feature>
<sequence length="255" mass="28044">MTKKSSDAEIAESTTCIKIPKTKERAAVASICLAQAEACAKQTEVKIVCFGPSCDITSGKCSSPRANAWSYSQLCKNDNVCHRTIEGTSGICLRNTATKERKCKCGAGRAGAKCEKYDQVQRDREVEENSMLFGTALVVITMFVVLAMVAISRWRYKDKKELKRKSTARIELSNSVARHLHQLDPVSSRSESRVETSLITCAAINGVHFPMSILMNRSYCHGGRVDNIPFSTSEMTDLSSDDCTSKYCSKVSKQG</sequence>
<keyword evidence="5" id="KW-1185">Reference proteome</keyword>
<dbReference type="InParanoid" id="E4XWC2"/>
<organism evidence="3">
    <name type="scientific">Oikopleura dioica</name>
    <name type="common">Tunicate</name>
    <dbReference type="NCBI Taxonomy" id="34765"/>
    <lineage>
        <taxon>Eukaryota</taxon>
        <taxon>Metazoa</taxon>
        <taxon>Chordata</taxon>
        <taxon>Tunicata</taxon>
        <taxon>Appendicularia</taxon>
        <taxon>Copelata</taxon>
        <taxon>Oikopleuridae</taxon>
        <taxon>Oikopleura</taxon>
    </lineage>
</organism>
<reference evidence="3" key="1">
    <citation type="journal article" date="2010" name="Science">
        <title>Plasticity of animal genome architecture unmasked by rapid evolution of a pelagic tunicate.</title>
        <authorList>
            <person name="Denoeud F."/>
            <person name="Henriet S."/>
            <person name="Mungpakdee S."/>
            <person name="Aury J.M."/>
            <person name="Da Silva C."/>
            <person name="Brinkmann H."/>
            <person name="Mikhaleva J."/>
            <person name="Olsen L.C."/>
            <person name="Jubin C."/>
            <person name="Canestro C."/>
            <person name="Bouquet J.M."/>
            <person name="Danks G."/>
            <person name="Poulain J."/>
            <person name="Campsteijn C."/>
            <person name="Adamski M."/>
            <person name="Cross I."/>
            <person name="Yadetie F."/>
            <person name="Muffato M."/>
            <person name="Louis A."/>
            <person name="Butcher S."/>
            <person name="Tsagkogeorga G."/>
            <person name="Konrad A."/>
            <person name="Singh S."/>
            <person name="Jensen M.F."/>
            <person name="Cong E.H."/>
            <person name="Eikeseth-Otteraa H."/>
            <person name="Noel B."/>
            <person name="Anthouard V."/>
            <person name="Porcel B.M."/>
            <person name="Kachouri-Lafond R."/>
            <person name="Nishino A."/>
            <person name="Ugolini M."/>
            <person name="Chourrout P."/>
            <person name="Nishida H."/>
            <person name="Aasland R."/>
            <person name="Huzurbazar S."/>
            <person name="Westhof E."/>
            <person name="Delsuc F."/>
            <person name="Lehrach H."/>
            <person name="Reinhardt R."/>
            <person name="Weissenbach J."/>
            <person name="Roy S.W."/>
            <person name="Artiguenave F."/>
            <person name="Postlethwait J.H."/>
            <person name="Manak J.R."/>
            <person name="Thompson E.M."/>
            <person name="Jaillon O."/>
            <person name="Du Pasquier L."/>
            <person name="Boudinot P."/>
            <person name="Liberles D.A."/>
            <person name="Volff J.N."/>
            <person name="Philippe H."/>
            <person name="Lenhard B."/>
            <person name="Roest Crollius H."/>
            <person name="Wincker P."/>
            <person name="Chourrout D."/>
        </authorList>
    </citation>
    <scope>NUCLEOTIDE SEQUENCE [LARGE SCALE GENOMIC DNA]</scope>
</reference>
<dbReference type="EMBL" id="FN653240">
    <property type="protein sequence ID" value="CBY13977.1"/>
    <property type="molecule type" value="Genomic_DNA"/>
</dbReference>
<name>E4XWC2_OIKDI</name>
<evidence type="ECO:0000259" key="2">
    <source>
        <dbReference type="PROSITE" id="PS00022"/>
    </source>
</evidence>
<protein>
    <recommendedName>
        <fullName evidence="2">EGF-like domain-containing protein</fullName>
    </recommendedName>
</protein>
<feature type="domain" description="EGF-like" evidence="2">
    <location>
        <begin position="103"/>
        <end position="114"/>
    </location>
</feature>
<accession>E4XWC2</accession>
<dbReference type="OrthoDB" id="10376926at2759"/>
<keyword evidence="1" id="KW-0472">Membrane</keyword>
<gene>
    <name evidence="3" type="ORF">GSOID_T00006938001</name>
    <name evidence="4" type="ORF">GSOID_T00022292001</name>
</gene>
<proteinExistence type="predicted"/>